<sequence>MTPLKLTPHETVEILEETPDLLLVEVTYHEPGKPPPKHLHPSQDEHFSVLDGRLSTNVAGKERVLEPGDTLDVPRGTAHQMWNAGPDPVRAHWTTKPAGRTGEWFRALDRVNEGGPAPLPVMAALLTEYDDVFRLSTVPPLLLKGLAPLGRKAARDANR</sequence>
<accession>A0A6J4RNE0</accession>
<dbReference type="PANTHER" id="PTHR36440:SF1">
    <property type="entry name" value="PUTATIVE (AFU_ORTHOLOGUE AFUA_8G07350)-RELATED"/>
    <property type="match status" value="1"/>
</dbReference>
<name>A0A6J4RNE0_9ACTN</name>
<dbReference type="InterPro" id="IPR014710">
    <property type="entry name" value="RmlC-like_jellyroll"/>
</dbReference>
<dbReference type="InterPro" id="IPR013096">
    <property type="entry name" value="Cupin_2"/>
</dbReference>
<dbReference type="InterPro" id="IPR011051">
    <property type="entry name" value="RmlC_Cupin_sf"/>
</dbReference>
<reference evidence="2" key="1">
    <citation type="submission" date="2020-02" db="EMBL/GenBank/DDBJ databases">
        <authorList>
            <person name="Meier V. D."/>
        </authorList>
    </citation>
    <scope>NUCLEOTIDE SEQUENCE</scope>
    <source>
        <strain evidence="2">AVDCRST_MAG85</strain>
    </source>
</reference>
<protein>
    <recommendedName>
        <fullName evidence="1">Cupin type-2 domain-containing protein</fullName>
    </recommendedName>
</protein>
<evidence type="ECO:0000313" key="2">
    <source>
        <dbReference type="EMBL" id="CAA9472379.1"/>
    </source>
</evidence>
<evidence type="ECO:0000259" key="1">
    <source>
        <dbReference type="Pfam" id="PF07883"/>
    </source>
</evidence>
<feature type="domain" description="Cupin type-2" evidence="1">
    <location>
        <begin position="30"/>
        <end position="93"/>
    </location>
</feature>
<dbReference type="AlphaFoldDB" id="A0A6J4RNE0"/>
<dbReference type="SUPFAM" id="SSF51182">
    <property type="entry name" value="RmlC-like cupins"/>
    <property type="match status" value="1"/>
</dbReference>
<dbReference type="EMBL" id="CADCVT010000006">
    <property type="protein sequence ID" value="CAA9472379.1"/>
    <property type="molecule type" value="Genomic_DNA"/>
</dbReference>
<dbReference type="Gene3D" id="2.60.120.10">
    <property type="entry name" value="Jelly Rolls"/>
    <property type="match status" value="1"/>
</dbReference>
<proteinExistence type="predicted"/>
<dbReference type="PANTHER" id="PTHR36440">
    <property type="entry name" value="PUTATIVE (AFU_ORTHOLOGUE AFUA_8G07350)-RELATED"/>
    <property type="match status" value="1"/>
</dbReference>
<organism evidence="2">
    <name type="scientific">uncultured Solirubrobacteraceae bacterium</name>
    <dbReference type="NCBI Taxonomy" id="1162706"/>
    <lineage>
        <taxon>Bacteria</taxon>
        <taxon>Bacillati</taxon>
        <taxon>Actinomycetota</taxon>
        <taxon>Thermoleophilia</taxon>
        <taxon>Solirubrobacterales</taxon>
        <taxon>Solirubrobacteraceae</taxon>
        <taxon>environmental samples</taxon>
    </lineage>
</organism>
<dbReference type="Pfam" id="PF07883">
    <property type="entry name" value="Cupin_2"/>
    <property type="match status" value="1"/>
</dbReference>
<gene>
    <name evidence="2" type="ORF">AVDCRST_MAG85-46</name>
</gene>
<dbReference type="InterPro" id="IPR053146">
    <property type="entry name" value="QDO-like"/>
</dbReference>